<feature type="transmembrane region" description="Helical" evidence="6">
    <location>
        <begin position="617"/>
        <end position="639"/>
    </location>
</feature>
<reference evidence="7 8" key="1">
    <citation type="submission" date="2015-01" db="EMBL/GenBank/DDBJ databases">
        <title>The Genome Sequence of Capronia semiimmersa CBS27337.</title>
        <authorList>
            <consortium name="The Broad Institute Genomics Platform"/>
            <person name="Cuomo C."/>
            <person name="de Hoog S."/>
            <person name="Gorbushina A."/>
            <person name="Stielow B."/>
            <person name="Teixiera M."/>
            <person name="Abouelleil A."/>
            <person name="Chapman S.B."/>
            <person name="Priest M."/>
            <person name="Young S.K."/>
            <person name="Wortman J."/>
            <person name="Nusbaum C."/>
            <person name="Birren B."/>
        </authorList>
    </citation>
    <scope>NUCLEOTIDE SEQUENCE [LARGE SCALE GENOMIC DNA]</scope>
    <source>
        <strain evidence="7 8">CBS 27337</strain>
    </source>
</reference>
<gene>
    <name evidence="7" type="ORF">PV04_02320</name>
</gene>
<name>A0A0D2FP46_9EURO</name>
<dbReference type="SUPFAM" id="SSF103473">
    <property type="entry name" value="MFS general substrate transporter"/>
    <property type="match status" value="1"/>
</dbReference>
<organism evidence="7 8">
    <name type="scientific">Phialophora macrospora</name>
    <dbReference type="NCBI Taxonomy" id="1851006"/>
    <lineage>
        <taxon>Eukaryota</taxon>
        <taxon>Fungi</taxon>
        <taxon>Dikarya</taxon>
        <taxon>Ascomycota</taxon>
        <taxon>Pezizomycotina</taxon>
        <taxon>Eurotiomycetes</taxon>
        <taxon>Chaetothyriomycetidae</taxon>
        <taxon>Chaetothyriales</taxon>
        <taxon>Herpotrichiellaceae</taxon>
        <taxon>Phialophora</taxon>
    </lineage>
</organism>
<dbReference type="STRING" id="5601.A0A0D2FP46"/>
<keyword evidence="2 6" id="KW-0812">Transmembrane</keyword>
<dbReference type="PANTHER" id="PTHR23502">
    <property type="entry name" value="MAJOR FACILITATOR SUPERFAMILY"/>
    <property type="match status" value="1"/>
</dbReference>
<keyword evidence="8" id="KW-1185">Reference proteome</keyword>
<feature type="transmembrane region" description="Helical" evidence="6">
    <location>
        <begin position="505"/>
        <end position="524"/>
    </location>
</feature>
<feature type="region of interest" description="Disordered" evidence="5">
    <location>
        <begin position="109"/>
        <end position="148"/>
    </location>
</feature>
<evidence type="ECO:0000256" key="4">
    <source>
        <dbReference type="ARBA" id="ARBA00023136"/>
    </source>
</evidence>
<feature type="transmembrane region" description="Helical" evidence="6">
    <location>
        <begin position="796"/>
        <end position="816"/>
    </location>
</feature>
<evidence type="ECO:0000256" key="3">
    <source>
        <dbReference type="ARBA" id="ARBA00022989"/>
    </source>
</evidence>
<feature type="transmembrane region" description="Helical" evidence="6">
    <location>
        <begin position="696"/>
        <end position="716"/>
    </location>
</feature>
<evidence type="ECO:0000313" key="7">
    <source>
        <dbReference type="EMBL" id="KIW70008.1"/>
    </source>
</evidence>
<sequence>MNSATASWLSAPALSSAASAAASDITRLGCGDGASGEESADDAGVILSQGMARTICDLERLVAEAVELAETAGAPVNQSLPDETRQHLSRRPTLGLAKRISQYLQDISSKVNDTDPTQNSEPPKSKPSPTKSSLPQDKKETEVETRRCQGACSTENLVVLPPEPIAEPWYEKKTELLRSRASAEASSSSPRVIRPFLSTPQIGPRTTFTRQDNEGRPLTPPTPAIQLNGDKLKVHFEEDKDPLLRTPKYGHERHFSQMFGVPSRHVSINMAHPAPYPDYKIDLKGARHVDIAKSPDDFNVHSTCHHAPVARNWPSSRKRFAAWTSCINTACVGILIGIYAGEVPAIQYVIVDINRRVILGNVFLYLGLAISTLVFWPLPLLHGRKPYTLVSLASALCLQIPQGVMVLSFRDPDVQRYRIVLLLSRGLSGFALGFANINNFATLLDVFGASLQSDESKEQGSPYDVRRHGGGMGLWLGIWASCSVGTISIGFLIGAIIINGTSVDWGFWISSLLLMLVTLVNVMAPEVRRSAFRRTIAEITGEGGSFSRVARGEIKFHLTGNGPYWWGEEILAGIRLSWRMVKQPGFLVLSIYGAWVYAQFILVIMLLGALASTQYRLYANKVGLCVSSLALGSALAIPFQTGSWFSRSRYHPSRTDSMTFQKTMVLSSHAVRRMLYTLFLPLTAIGYSLSSRDPPFPIAVPCVFAGLVGFGANLAIAECFALQMNTFDTSDLQPGMTGRPARKSITGRIREQRTNFSCYPRVSAGIAVTQFLMFVFGAVATGIGGRVERRYGAAQSAGIVAGVLMAITLVLTIVLYKWKSIQMIPAGRDRAREEDAEVWEPVVLGLPSGLTRKINTLEAGDYSRWSEIRRRNHLTTELREVEGL</sequence>
<dbReference type="Proteomes" id="UP000054266">
    <property type="component" value="Unassembled WGS sequence"/>
</dbReference>
<feature type="compositionally biased region" description="Basic and acidic residues" evidence="5">
    <location>
        <begin position="136"/>
        <end position="147"/>
    </location>
</feature>
<evidence type="ECO:0000313" key="8">
    <source>
        <dbReference type="Proteomes" id="UP000054266"/>
    </source>
</evidence>
<comment type="subcellular location">
    <subcellularLocation>
        <location evidence="1">Membrane</location>
        <topology evidence="1">Multi-pass membrane protein</topology>
    </subcellularLocation>
</comment>
<dbReference type="HOGENOM" id="CLU_009419_0_0_1"/>
<dbReference type="PANTHER" id="PTHR23502:SF76">
    <property type="entry name" value="POLYAMINE TRANSPORT PROTEIN"/>
    <property type="match status" value="1"/>
</dbReference>
<evidence type="ECO:0008006" key="9">
    <source>
        <dbReference type="Google" id="ProtNLM"/>
    </source>
</evidence>
<feature type="compositionally biased region" description="Polar residues" evidence="5">
    <location>
        <begin position="198"/>
        <end position="210"/>
    </location>
</feature>
<dbReference type="Gene3D" id="1.20.1250.20">
    <property type="entry name" value="MFS general substrate transporter like domains"/>
    <property type="match status" value="1"/>
</dbReference>
<protein>
    <recommendedName>
        <fullName evidence="9">Major facilitator superfamily (MFS) profile domain-containing protein</fullName>
    </recommendedName>
</protein>
<evidence type="ECO:0000256" key="2">
    <source>
        <dbReference type="ARBA" id="ARBA00022692"/>
    </source>
</evidence>
<dbReference type="AlphaFoldDB" id="A0A0D2FP46"/>
<evidence type="ECO:0000256" key="6">
    <source>
        <dbReference type="SAM" id="Phobius"/>
    </source>
</evidence>
<feature type="transmembrane region" description="Helical" evidence="6">
    <location>
        <begin position="762"/>
        <end position="784"/>
    </location>
</feature>
<dbReference type="EMBL" id="KN846957">
    <property type="protein sequence ID" value="KIW70008.1"/>
    <property type="molecule type" value="Genomic_DNA"/>
</dbReference>
<accession>A0A0D2FP46</accession>
<feature type="transmembrane region" description="Helical" evidence="6">
    <location>
        <begin position="585"/>
        <end position="611"/>
    </location>
</feature>
<feature type="compositionally biased region" description="Polar residues" evidence="5">
    <location>
        <begin position="109"/>
        <end position="119"/>
    </location>
</feature>
<feature type="transmembrane region" description="Helical" evidence="6">
    <location>
        <begin position="362"/>
        <end position="381"/>
    </location>
</feature>
<dbReference type="GO" id="GO:0005886">
    <property type="term" value="C:plasma membrane"/>
    <property type="evidence" value="ECO:0007669"/>
    <property type="project" value="TreeGrafter"/>
</dbReference>
<proteinExistence type="predicted"/>
<keyword evidence="3 6" id="KW-1133">Transmembrane helix</keyword>
<keyword evidence="4 6" id="KW-0472">Membrane</keyword>
<feature type="region of interest" description="Disordered" evidence="5">
    <location>
        <begin position="182"/>
        <end position="222"/>
    </location>
</feature>
<feature type="transmembrane region" description="Helical" evidence="6">
    <location>
        <begin position="387"/>
        <end position="409"/>
    </location>
</feature>
<evidence type="ECO:0000256" key="1">
    <source>
        <dbReference type="ARBA" id="ARBA00004141"/>
    </source>
</evidence>
<evidence type="ECO:0000256" key="5">
    <source>
        <dbReference type="SAM" id="MobiDB-lite"/>
    </source>
</evidence>
<dbReference type="GO" id="GO:0022857">
    <property type="term" value="F:transmembrane transporter activity"/>
    <property type="evidence" value="ECO:0007669"/>
    <property type="project" value="TreeGrafter"/>
</dbReference>
<feature type="transmembrane region" description="Helical" evidence="6">
    <location>
        <begin position="320"/>
        <end position="341"/>
    </location>
</feature>
<feature type="transmembrane region" description="Helical" evidence="6">
    <location>
        <begin position="474"/>
        <end position="499"/>
    </location>
</feature>
<dbReference type="InterPro" id="IPR036259">
    <property type="entry name" value="MFS_trans_sf"/>
</dbReference>